<dbReference type="InterPro" id="IPR018485">
    <property type="entry name" value="FGGY_C"/>
</dbReference>
<accession>I4F5D9</accession>
<dbReference type="EC" id="2.7.1.17" evidence="7"/>
<evidence type="ECO:0000259" key="6">
    <source>
        <dbReference type="Pfam" id="PF02782"/>
    </source>
</evidence>
<evidence type="ECO:0000259" key="5">
    <source>
        <dbReference type="Pfam" id="PF00370"/>
    </source>
</evidence>
<evidence type="ECO:0000256" key="2">
    <source>
        <dbReference type="ARBA" id="ARBA00022629"/>
    </source>
</evidence>
<dbReference type="Gene3D" id="3.30.420.40">
    <property type="match status" value="2"/>
</dbReference>
<dbReference type="InterPro" id="IPR018484">
    <property type="entry name" value="FGGY_N"/>
</dbReference>
<name>I4F5D9_MODI5</name>
<gene>
    <name evidence="7" type="ordered locus">MODMU_5480</name>
</gene>
<keyword evidence="3 7" id="KW-0808">Transferase</keyword>
<keyword evidence="2" id="KW-0859">Xylose metabolism</keyword>
<dbReference type="Pfam" id="PF00370">
    <property type="entry name" value="FGGY_N"/>
    <property type="match status" value="1"/>
</dbReference>
<dbReference type="PATRIC" id="fig|477641.3.peg.5155"/>
<dbReference type="PANTHER" id="PTHR43095:SF5">
    <property type="entry name" value="XYLULOSE KINASE"/>
    <property type="match status" value="1"/>
</dbReference>
<evidence type="ECO:0000313" key="8">
    <source>
        <dbReference type="Proteomes" id="UP000006461"/>
    </source>
</evidence>
<dbReference type="GO" id="GO:0004856">
    <property type="term" value="F:D-xylulokinase activity"/>
    <property type="evidence" value="ECO:0007669"/>
    <property type="project" value="UniProtKB-EC"/>
</dbReference>
<comment type="similarity">
    <text evidence="1">Belongs to the FGGY kinase family.</text>
</comment>
<sequence length="478" mass="47664">MTADGELVLGVDLATAAVRVLAVDVATGAVAACAELPLPAPTSPRPGELEQPPAHAAAVRTAVRRLAADLGPRAAAVRALSVTATSGSVLAADAEGAPTGPVLLYADQRGAAQAARVSAATGQPVGAAGTLARLAWLAEQHPAAGLRLLHVPDVVVADLTGRLVTDTSHALKAGIAPAAARWPAELLAAAGVPAGALPPLVHPGTVVGSLRPDVAADLGLPPQVQVVAGMTDGCTAQVAAGAVAPGQSTGVLGTTLVLKGVSATEVTGFDGAVYSHLGPDGLWWPGGASNCGAGVLDPAADLAAADAAAAGRGPSPLTAYPLPGTGERFPFARPDATGFLLGAAAEVDPLDRHRALLDGVAYVERLGLERLAALGVASADHRVVGGGTRSRVWTTIRASVLGRPVTRPAQPASAFGAALLAAAAWTGSTLAVTTGRAVRPAEVVDPDPAQVDALEEGYQRLLAELRRRGWLDDRPAGH</sequence>
<dbReference type="STRING" id="477641.MODMU_5480"/>
<reference evidence="7 8" key="1">
    <citation type="journal article" date="2012" name="J. Bacteriol.">
        <title>Genome Sequence of Radiation-Resistant Modestobacter marinus Strain BC501, a Representative Actinobacterium That Thrives on Calcareous Stone Surfaces.</title>
        <authorList>
            <person name="Normand P."/>
            <person name="Gury J."/>
            <person name="Pujic P."/>
            <person name="Chouaia B."/>
            <person name="Crotti E."/>
            <person name="Brusetti L."/>
            <person name="Daffonchio D."/>
            <person name="Vacherie B."/>
            <person name="Barbe V."/>
            <person name="Medigue C."/>
            <person name="Calteau A."/>
            <person name="Ghodhbane-Gtari F."/>
            <person name="Essoussi I."/>
            <person name="Nouioui I."/>
            <person name="Abbassi-Ghozzi I."/>
            <person name="Gtari M."/>
        </authorList>
    </citation>
    <scope>NUCLEOTIDE SEQUENCE [LARGE SCALE GENOMIC DNA]</scope>
    <source>
        <strain evidence="8">BC 501</strain>
    </source>
</reference>
<dbReference type="OrthoDB" id="9805576at2"/>
<dbReference type="SUPFAM" id="SSF53067">
    <property type="entry name" value="Actin-like ATPase domain"/>
    <property type="match status" value="2"/>
</dbReference>
<dbReference type="Proteomes" id="UP000006461">
    <property type="component" value="Chromosome"/>
</dbReference>
<evidence type="ECO:0000313" key="7">
    <source>
        <dbReference type="EMBL" id="CCH90852.1"/>
    </source>
</evidence>
<dbReference type="PIRSF" id="PIRSF000538">
    <property type="entry name" value="GlpK"/>
    <property type="match status" value="1"/>
</dbReference>
<evidence type="ECO:0000256" key="3">
    <source>
        <dbReference type="ARBA" id="ARBA00022679"/>
    </source>
</evidence>
<protein>
    <submittedName>
        <fullName evidence="7">Carbohydrate kinase, FGGY</fullName>
        <ecNumber evidence="7">2.7.1.17</ecNumber>
    </submittedName>
</protein>
<feature type="domain" description="Carbohydrate kinase FGGY C-terminal" evidence="6">
    <location>
        <begin position="251"/>
        <end position="425"/>
    </location>
</feature>
<keyword evidence="8" id="KW-1185">Reference proteome</keyword>
<dbReference type="HOGENOM" id="CLU_009281_3_3_11"/>
<dbReference type="KEGG" id="mmar:MODMU_5480"/>
<dbReference type="AlphaFoldDB" id="I4F5D9"/>
<dbReference type="EMBL" id="FO203431">
    <property type="protein sequence ID" value="CCH90852.1"/>
    <property type="molecule type" value="Genomic_DNA"/>
</dbReference>
<dbReference type="GO" id="GO:0042732">
    <property type="term" value="P:D-xylose metabolic process"/>
    <property type="evidence" value="ECO:0007669"/>
    <property type="project" value="UniProtKB-KW"/>
</dbReference>
<dbReference type="OMA" id="FLHQADW"/>
<evidence type="ECO:0000256" key="4">
    <source>
        <dbReference type="ARBA" id="ARBA00022777"/>
    </source>
</evidence>
<dbReference type="Pfam" id="PF02782">
    <property type="entry name" value="FGGY_C"/>
    <property type="match status" value="1"/>
</dbReference>
<keyword evidence="4 7" id="KW-0418">Kinase</keyword>
<dbReference type="InterPro" id="IPR050406">
    <property type="entry name" value="FGGY_Carb_Kinase"/>
</dbReference>
<organism evidence="7 8">
    <name type="scientific">Modestobacter italicus (strain DSM 44449 / CECT 9708 / BC 501)</name>
    <dbReference type="NCBI Taxonomy" id="2732864"/>
    <lineage>
        <taxon>Bacteria</taxon>
        <taxon>Bacillati</taxon>
        <taxon>Actinomycetota</taxon>
        <taxon>Actinomycetes</taxon>
        <taxon>Geodermatophilales</taxon>
        <taxon>Geodermatophilaceae</taxon>
        <taxon>Modestobacter</taxon>
    </lineage>
</organism>
<feature type="domain" description="Carbohydrate kinase FGGY N-terminal" evidence="5">
    <location>
        <begin position="8"/>
        <end position="237"/>
    </location>
</feature>
<evidence type="ECO:0000256" key="1">
    <source>
        <dbReference type="ARBA" id="ARBA00009156"/>
    </source>
</evidence>
<keyword evidence="2" id="KW-0119">Carbohydrate metabolism</keyword>
<dbReference type="CDD" id="cd07783">
    <property type="entry name" value="ASKHA_NBD_FGGY_SePSK_AtXK1-like"/>
    <property type="match status" value="1"/>
</dbReference>
<dbReference type="InterPro" id="IPR043129">
    <property type="entry name" value="ATPase_NBD"/>
</dbReference>
<dbReference type="InterPro" id="IPR000577">
    <property type="entry name" value="Carb_kinase_FGGY"/>
</dbReference>
<dbReference type="eggNOG" id="COG1070">
    <property type="taxonomic scope" value="Bacteria"/>
</dbReference>
<proteinExistence type="inferred from homology"/>
<dbReference type="PANTHER" id="PTHR43095">
    <property type="entry name" value="SUGAR KINASE"/>
    <property type="match status" value="1"/>
</dbReference>